<evidence type="ECO:0000313" key="9">
    <source>
        <dbReference type="EMBL" id="MBB3674857.1"/>
    </source>
</evidence>
<comment type="subcellular location">
    <subcellularLocation>
        <location evidence="1 7">Cell membrane</location>
        <topology evidence="1 7">Multi-pass membrane protein</topology>
    </subcellularLocation>
</comment>
<keyword evidence="5 7" id="KW-1133">Transmembrane helix</keyword>
<protein>
    <submittedName>
        <fullName evidence="9">Peptide/nickel transport system permease protein</fullName>
    </submittedName>
</protein>
<dbReference type="Pfam" id="PF00528">
    <property type="entry name" value="BPD_transp_1"/>
    <property type="match status" value="1"/>
</dbReference>
<dbReference type="PANTHER" id="PTHR43163:SF9">
    <property type="entry name" value="ABC TRANSPORTER PERMEASE PROTEIN"/>
    <property type="match status" value="1"/>
</dbReference>
<dbReference type="InterPro" id="IPR035906">
    <property type="entry name" value="MetI-like_sf"/>
</dbReference>
<proteinExistence type="inferred from homology"/>
<evidence type="ECO:0000256" key="3">
    <source>
        <dbReference type="ARBA" id="ARBA00022475"/>
    </source>
</evidence>
<evidence type="ECO:0000313" key="10">
    <source>
        <dbReference type="Proteomes" id="UP000580718"/>
    </source>
</evidence>
<keyword evidence="6 7" id="KW-0472">Membrane</keyword>
<feature type="transmembrane region" description="Helical" evidence="7">
    <location>
        <begin position="174"/>
        <end position="194"/>
    </location>
</feature>
<comment type="caution">
    <text evidence="9">The sequence shown here is derived from an EMBL/GenBank/DDBJ whole genome shotgun (WGS) entry which is preliminary data.</text>
</comment>
<dbReference type="GO" id="GO:0055085">
    <property type="term" value="P:transmembrane transport"/>
    <property type="evidence" value="ECO:0007669"/>
    <property type="project" value="InterPro"/>
</dbReference>
<keyword evidence="4 7" id="KW-0812">Transmembrane</keyword>
<dbReference type="CDD" id="cd06261">
    <property type="entry name" value="TM_PBP2"/>
    <property type="match status" value="1"/>
</dbReference>
<name>A0A839XXS1_9ACTN</name>
<evidence type="ECO:0000256" key="7">
    <source>
        <dbReference type="RuleBase" id="RU363032"/>
    </source>
</evidence>
<evidence type="ECO:0000256" key="6">
    <source>
        <dbReference type="ARBA" id="ARBA00023136"/>
    </source>
</evidence>
<keyword evidence="3" id="KW-1003">Cell membrane</keyword>
<dbReference type="Gene3D" id="1.10.3720.10">
    <property type="entry name" value="MetI-like"/>
    <property type="match status" value="1"/>
</dbReference>
<reference evidence="9 10" key="1">
    <citation type="submission" date="2020-08" db="EMBL/GenBank/DDBJ databases">
        <title>Sequencing the genomes of 1000 actinobacteria strains.</title>
        <authorList>
            <person name="Klenk H.-P."/>
        </authorList>
    </citation>
    <scope>NUCLEOTIDE SEQUENCE [LARGE SCALE GENOMIC DNA]</scope>
    <source>
        <strain evidence="9 10">DSM 16678</strain>
    </source>
</reference>
<dbReference type="AlphaFoldDB" id="A0A839XXS1"/>
<dbReference type="EMBL" id="JACIBU010000001">
    <property type="protein sequence ID" value="MBB3674857.1"/>
    <property type="molecule type" value="Genomic_DNA"/>
</dbReference>
<organism evidence="9 10">
    <name type="scientific">Modestobacter versicolor</name>
    <dbReference type="NCBI Taxonomy" id="429133"/>
    <lineage>
        <taxon>Bacteria</taxon>
        <taxon>Bacillati</taxon>
        <taxon>Actinomycetota</taxon>
        <taxon>Actinomycetes</taxon>
        <taxon>Geodermatophilales</taxon>
        <taxon>Geodermatophilaceae</taxon>
        <taxon>Modestobacter</taxon>
    </lineage>
</organism>
<evidence type="ECO:0000256" key="2">
    <source>
        <dbReference type="ARBA" id="ARBA00022448"/>
    </source>
</evidence>
<evidence type="ECO:0000256" key="1">
    <source>
        <dbReference type="ARBA" id="ARBA00004651"/>
    </source>
</evidence>
<feature type="domain" description="ABC transmembrane type-1" evidence="8">
    <location>
        <begin position="127"/>
        <end position="334"/>
    </location>
</feature>
<feature type="transmembrane region" description="Helical" evidence="7">
    <location>
        <begin position="38"/>
        <end position="58"/>
    </location>
</feature>
<keyword evidence="2 7" id="KW-0813">Transport</keyword>
<gene>
    <name evidence="9" type="ORF">FHX36_000592</name>
</gene>
<dbReference type="RefSeq" id="WP_258372919.1">
    <property type="nucleotide sequence ID" value="NZ_JACIBU010000001.1"/>
</dbReference>
<dbReference type="PANTHER" id="PTHR43163">
    <property type="entry name" value="DIPEPTIDE TRANSPORT SYSTEM PERMEASE PROTEIN DPPB-RELATED"/>
    <property type="match status" value="1"/>
</dbReference>
<evidence type="ECO:0000256" key="4">
    <source>
        <dbReference type="ARBA" id="ARBA00022692"/>
    </source>
</evidence>
<feature type="transmembrane region" description="Helical" evidence="7">
    <location>
        <begin position="214"/>
        <end position="232"/>
    </location>
</feature>
<dbReference type="Proteomes" id="UP000580718">
    <property type="component" value="Unassembled WGS sequence"/>
</dbReference>
<accession>A0A839XXS1</accession>
<dbReference type="SUPFAM" id="SSF161098">
    <property type="entry name" value="MetI-like"/>
    <property type="match status" value="1"/>
</dbReference>
<feature type="transmembrane region" description="Helical" evidence="7">
    <location>
        <begin position="129"/>
        <end position="153"/>
    </location>
</feature>
<feature type="transmembrane region" description="Helical" evidence="7">
    <location>
        <begin position="315"/>
        <end position="341"/>
    </location>
</feature>
<evidence type="ECO:0000259" key="8">
    <source>
        <dbReference type="PROSITE" id="PS50928"/>
    </source>
</evidence>
<comment type="similarity">
    <text evidence="7">Belongs to the binding-protein-dependent transport system permease family.</text>
</comment>
<dbReference type="InterPro" id="IPR000515">
    <property type="entry name" value="MetI-like"/>
</dbReference>
<evidence type="ECO:0000256" key="5">
    <source>
        <dbReference type="ARBA" id="ARBA00022989"/>
    </source>
</evidence>
<dbReference type="GO" id="GO:0005886">
    <property type="term" value="C:plasma membrane"/>
    <property type="evidence" value="ECO:0007669"/>
    <property type="project" value="UniProtKB-SubCell"/>
</dbReference>
<dbReference type="PROSITE" id="PS50928">
    <property type="entry name" value="ABC_TM1"/>
    <property type="match status" value="1"/>
</dbReference>
<sequence length="349" mass="36157">MAARRVTAALLDAPGAQRPGGQPSSRRAAAARMAGRRLLHAVPVVLAVSAGVFAAAAASPFDPLAGYLGDRYLTASQATQDEIAAQLGTDRPWPAQYLGWLGDLVTGDLGTSRSFGQPVAQVLAERLPWTLLLVAVALLAAVVLALVLGTWTAARRGGWVDRLVTPGCLLLQGLPPFVVALGGVAVFGVALSWLPVAGLTDAGAELTAGQVARHLVLPALVLALSQLPWLLLNVRQSLLRSLGEDHVAGARSRGLAERTVVLRHALPTALLPFATLLGARLPELVVGAVLVEEVFSWPGLAQAVVTSATELDFPLLAFLTVLTTVAVLVGSLVADVAYVLLDPRVAADG</sequence>